<dbReference type="Gene3D" id="2.160.20.10">
    <property type="entry name" value="Single-stranded right-handed beta-helix, Pectin lyase-like"/>
    <property type="match status" value="1"/>
</dbReference>
<dbReference type="SUPFAM" id="SSF51126">
    <property type="entry name" value="Pectin lyase-like"/>
    <property type="match status" value="1"/>
</dbReference>
<dbReference type="RefSeq" id="WP_184698685.1">
    <property type="nucleotide sequence ID" value="NZ_BAABEG010000001.1"/>
</dbReference>
<name>A0A7X0F5T0_9HYPH</name>
<dbReference type="EMBL" id="JACHOU010000002">
    <property type="protein sequence ID" value="MBB6353570.1"/>
    <property type="molecule type" value="Genomic_DNA"/>
</dbReference>
<evidence type="ECO:0000313" key="2">
    <source>
        <dbReference type="Proteomes" id="UP000536262"/>
    </source>
</evidence>
<sequence>MEQTTNLKMPFIMPSQAQKHVTHNEALQAIDILVQLSVLDRHLAAPPASPAEGDRYIVAAAATGGWAGKVGQIAGWQDGAWAFHNPVRGWLAWVADEQRILAHDGTGWVDTVALGINPAAMVGINTTADTTNRLSVKSQAVLFDNLGAGQQVKINKAAAGDNASLLFQTGYSGRAEFGLAGDDDWHLKVSPDGGAWTEALQVSRSDGRVLLPAALPLTDQNQAVARRHVRELLAANRTYFVRTDGSDANNGLTNTSGGAFLTIQKGLDAAASLDMAGFTVTIQVADGTYAGAIVVPAMTGQAGPSALVIAGNNGTPANVIVSTTSANAISAPSGTACLVKDMEMRTSASGFGLDADGGTLRFQNVRFGACAQAHILCRNNGAAIAAGNYSISGASPMHWSAQSGGIINTDGRTVTLSGTPAFATAFAGCRHGTIACAGMAFSGSATGQRYSAALNGVIDTAGGGATYLPGSVAGAAATGGQYA</sequence>
<dbReference type="Pfam" id="PF10983">
    <property type="entry name" value="DUF2793"/>
    <property type="match status" value="1"/>
</dbReference>
<organism evidence="1 2">
    <name type="scientific">Aminobacter aganoensis</name>
    <dbReference type="NCBI Taxonomy" id="83264"/>
    <lineage>
        <taxon>Bacteria</taxon>
        <taxon>Pseudomonadati</taxon>
        <taxon>Pseudomonadota</taxon>
        <taxon>Alphaproteobacteria</taxon>
        <taxon>Hyphomicrobiales</taxon>
        <taxon>Phyllobacteriaceae</taxon>
        <taxon>Aminobacter</taxon>
    </lineage>
</organism>
<protein>
    <recommendedName>
        <fullName evidence="3">DUF2793 domain-containing protein</fullName>
    </recommendedName>
</protein>
<proteinExistence type="predicted"/>
<gene>
    <name evidence="1" type="ORF">GGR00_001338</name>
</gene>
<evidence type="ECO:0000313" key="1">
    <source>
        <dbReference type="EMBL" id="MBB6353570.1"/>
    </source>
</evidence>
<comment type="caution">
    <text evidence="1">The sequence shown here is derived from an EMBL/GenBank/DDBJ whole genome shotgun (WGS) entry which is preliminary data.</text>
</comment>
<keyword evidence="2" id="KW-1185">Reference proteome</keyword>
<evidence type="ECO:0008006" key="3">
    <source>
        <dbReference type="Google" id="ProtNLM"/>
    </source>
</evidence>
<dbReference type="InterPro" id="IPR011050">
    <property type="entry name" value="Pectin_lyase_fold/virulence"/>
</dbReference>
<dbReference type="InterPro" id="IPR021251">
    <property type="entry name" value="DUF2793"/>
</dbReference>
<dbReference type="AlphaFoldDB" id="A0A7X0F5T0"/>
<reference evidence="1 2" key="1">
    <citation type="submission" date="2020-08" db="EMBL/GenBank/DDBJ databases">
        <title>Genomic Encyclopedia of Type Strains, Phase IV (KMG-IV): sequencing the most valuable type-strain genomes for metagenomic binning, comparative biology and taxonomic classification.</title>
        <authorList>
            <person name="Goeker M."/>
        </authorList>
    </citation>
    <scope>NUCLEOTIDE SEQUENCE [LARGE SCALE GENOMIC DNA]</scope>
    <source>
        <strain evidence="1 2">DSM 7051</strain>
    </source>
</reference>
<accession>A0A7X0F5T0</accession>
<dbReference type="InterPro" id="IPR012334">
    <property type="entry name" value="Pectin_lyas_fold"/>
</dbReference>
<dbReference type="Proteomes" id="UP000536262">
    <property type="component" value="Unassembled WGS sequence"/>
</dbReference>